<evidence type="ECO:0000256" key="2">
    <source>
        <dbReference type="ARBA" id="ARBA00022679"/>
    </source>
</evidence>
<feature type="domain" description="Glycosyltransferase subfamily 4-like N-terminal" evidence="4">
    <location>
        <begin position="22"/>
        <end position="198"/>
    </location>
</feature>
<evidence type="ECO:0000256" key="1">
    <source>
        <dbReference type="ARBA" id="ARBA00022676"/>
    </source>
</evidence>
<dbReference type="Pfam" id="PF13439">
    <property type="entry name" value="Glyco_transf_4"/>
    <property type="match status" value="1"/>
</dbReference>
<evidence type="ECO:0000313" key="5">
    <source>
        <dbReference type="EMBL" id="GID69652.1"/>
    </source>
</evidence>
<evidence type="ECO:0000259" key="3">
    <source>
        <dbReference type="Pfam" id="PF00534"/>
    </source>
</evidence>
<reference evidence="5" key="1">
    <citation type="submission" date="2021-01" db="EMBL/GenBank/DDBJ databases">
        <title>Whole genome shotgun sequence of Actinoplanes cyaneus NBRC 14990.</title>
        <authorList>
            <person name="Komaki H."/>
            <person name="Tamura T."/>
        </authorList>
    </citation>
    <scope>NUCLEOTIDE SEQUENCE</scope>
    <source>
        <strain evidence="5">NBRC 14990</strain>
    </source>
</reference>
<dbReference type="InterPro" id="IPR050194">
    <property type="entry name" value="Glycosyltransferase_grp1"/>
</dbReference>
<feature type="domain" description="Glycosyl transferase family 1" evidence="3">
    <location>
        <begin position="210"/>
        <end position="362"/>
    </location>
</feature>
<keyword evidence="2 5" id="KW-0808">Transferase</keyword>
<accession>A0A919M8B4</accession>
<gene>
    <name evidence="5" type="ORF">Acy02nite_75330</name>
</gene>
<dbReference type="InterPro" id="IPR028098">
    <property type="entry name" value="Glyco_trans_4-like_N"/>
</dbReference>
<keyword evidence="6" id="KW-1185">Reference proteome</keyword>
<dbReference type="RefSeq" id="WP_203752331.1">
    <property type="nucleotide sequence ID" value="NZ_BAAAUC010000092.1"/>
</dbReference>
<dbReference type="EMBL" id="BOMH01000064">
    <property type="protein sequence ID" value="GID69652.1"/>
    <property type="molecule type" value="Genomic_DNA"/>
</dbReference>
<evidence type="ECO:0000259" key="4">
    <source>
        <dbReference type="Pfam" id="PF13439"/>
    </source>
</evidence>
<dbReference type="InterPro" id="IPR001296">
    <property type="entry name" value="Glyco_trans_1"/>
</dbReference>
<dbReference type="Gene3D" id="3.40.50.2000">
    <property type="entry name" value="Glycogen Phosphorylase B"/>
    <property type="match status" value="2"/>
</dbReference>
<keyword evidence="1" id="KW-0328">Glycosyltransferase</keyword>
<organism evidence="5 6">
    <name type="scientific">Actinoplanes cyaneus</name>
    <dbReference type="NCBI Taxonomy" id="52696"/>
    <lineage>
        <taxon>Bacteria</taxon>
        <taxon>Bacillati</taxon>
        <taxon>Actinomycetota</taxon>
        <taxon>Actinomycetes</taxon>
        <taxon>Micromonosporales</taxon>
        <taxon>Micromonosporaceae</taxon>
        <taxon>Actinoplanes</taxon>
    </lineage>
</organism>
<evidence type="ECO:0000313" key="6">
    <source>
        <dbReference type="Proteomes" id="UP000619479"/>
    </source>
</evidence>
<name>A0A919M8B4_9ACTN</name>
<comment type="caution">
    <text evidence="5">The sequence shown here is derived from an EMBL/GenBank/DDBJ whole genome shotgun (WGS) entry which is preliminary data.</text>
</comment>
<dbReference type="PANTHER" id="PTHR45947:SF3">
    <property type="entry name" value="SULFOQUINOVOSYL TRANSFERASE SQD2"/>
    <property type="match status" value="1"/>
</dbReference>
<dbReference type="AlphaFoldDB" id="A0A919M8B4"/>
<dbReference type="Proteomes" id="UP000619479">
    <property type="component" value="Unassembled WGS sequence"/>
</dbReference>
<protein>
    <submittedName>
        <fullName evidence="5">Glycosyl transferase</fullName>
    </submittedName>
</protein>
<dbReference type="GO" id="GO:1901137">
    <property type="term" value="P:carbohydrate derivative biosynthetic process"/>
    <property type="evidence" value="ECO:0007669"/>
    <property type="project" value="UniProtKB-ARBA"/>
</dbReference>
<dbReference type="GO" id="GO:0016758">
    <property type="term" value="F:hexosyltransferase activity"/>
    <property type="evidence" value="ECO:0007669"/>
    <property type="project" value="TreeGrafter"/>
</dbReference>
<proteinExistence type="predicted"/>
<sequence length="400" mass="42716">MRIAMISEHASPLAVLGGVDAGGQNAHVAELAAALAAEGHELRVYTRRDDATLPEVVSLSDQVDVVHVPAGPASPLPKDELLPYMGGFADWMARDWQGGWKPDVAHAHFWMSGLATVTAARRCDVPVVLTYHALGSVKRRHQGAADTSPEHRIGYERQLGRVVDRVIVQCQDEVRELVGLGVPRSRTTMVPSGVNTDRFRKDGPVAPGGTVRRILSVGRLVPRKGFEDLIRALPEVPRAELVIVGGPEAELLDQDPYAQHLLRLAKENHVENRVRLTGSVPAAEMPAWYRSAAVVAATPWYEPFGLTPLEAMACGVPVVATAVGGLTDTVVDGVTGDLVAPRDPAGLGSALRRLLSDENRRLGYAAAAVDRAQNAYAWPRIAARMGAVYASVAAIPAAVA</sequence>
<dbReference type="PANTHER" id="PTHR45947">
    <property type="entry name" value="SULFOQUINOVOSYL TRANSFERASE SQD2"/>
    <property type="match status" value="1"/>
</dbReference>
<dbReference type="Pfam" id="PF00534">
    <property type="entry name" value="Glycos_transf_1"/>
    <property type="match status" value="1"/>
</dbReference>
<dbReference type="SUPFAM" id="SSF53756">
    <property type="entry name" value="UDP-Glycosyltransferase/glycogen phosphorylase"/>
    <property type="match status" value="1"/>
</dbReference>